<accession>A0AAQ3MM95</accession>
<comment type="similarity">
    <text evidence="1">Belongs to the NAD(P)-dependent epimerase/dehydratase family.</text>
</comment>
<keyword evidence="2" id="KW-0520">NAD</keyword>
<dbReference type="InterPro" id="IPR001509">
    <property type="entry name" value="Epimerase_deHydtase"/>
</dbReference>
<dbReference type="SUPFAM" id="SSF51735">
    <property type="entry name" value="NAD(P)-binding Rossmann-fold domains"/>
    <property type="match status" value="1"/>
</dbReference>
<evidence type="ECO:0000259" key="4">
    <source>
        <dbReference type="Pfam" id="PF01370"/>
    </source>
</evidence>
<dbReference type="AlphaFoldDB" id="A0AAQ3MM95"/>
<organism evidence="5 6">
    <name type="scientific">Vigna mungo</name>
    <name type="common">Black gram</name>
    <name type="synonym">Phaseolus mungo</name>
    <dbReference type="NCBI Taxonomy" id="3915"/>
    <lineage>
        <taxon>Eukaryota</taxon>
        <taxon>Viridiplantae</taxon>
        <taxon>Streptophyta</taxon>
        <taxon>Embryophyta</taxon>
        <taxon>Tracheophyta</taxon>
        <taxon>Spermatophyta</taxon>
        <taxon>Magnoliopsida</taxon>
        <taxon>eudicotyledons</taxon>
        <taxon>Gunneridae</taxon>
        <taxon>Pentapetalae</taxon>
        <taxon>rosids</taxon>
        <taxon>fabids</taxon>
        <taxon>Fabales</taxon>
        <taxon>Fabaceae</taxon>
        <taxon>Papilionoideae</taxon>
        <taxon>50 kb inversion clade</taxon>
        <taxon>NPAAA clade</taxon>
        <taxon>indigoferoid/millettioid clade</taxon>
        <taxon>Phaseoleae</taxon>
        <taxon>Vigna</taxon>
    </lineage>
</organism>
<protein>
    <recommendedName>
        <fullName evidence="4">NAD-dependent epimerase/dehydratase domain-containing protein</fullName>
    </recommendedName>
</protein>
<reference evidence="5 6" key="1">
    <citation type="journal article" date="2023" name="Life. Sci Alliance">
        <title>Evolutionary insights into 3D genome organization and epigenetic landscape of Vigna mungo.</title>
        <authorList>
            <person name="Junaid A."/>
            <person name="Singh B."/>
            <person name="Bhatia S."/>
        </authorList>
    </citation>
    <scope>NUCLEOTIDE SEQUENCE [LARGE SCALE GENOMIC DNA]</scope>
    <source>
        <strain evidence="5">Urdbean</strain>
    </source>
</reference>
<evidence type="ECO:0000256" key="2">
    <source>
        <dbReference type="ARBA" id="ARBA00023027"/>
    </source>
</evidence>
<dbReference type="InterPro" id="IPR036291">
    <property type="entry name" value="NAD(P)-bd_dom_sf"/>
</dbReference>
<evidence type="ECO:0000256" key="3">
    <source>
        <dbReference type="ARBA" id="ARBA00023235"/>
    </source>
</evidence>
<feature type="domain" description="NAD-dependent epimerase/dehydratase" evidence="4">
    <location>
        <begin position="72"/>
        <end position="195"/>
    </location>
</feature>
<evidence type="ECO:0000313" key="5">
    <source>
        <dbReference type="EMBL" id="WVY93767.1"/>
    </source>
</evidence>
<keyword evidence="3" id="KW-0413">Isomerase</keyword>
<dbReference type="Pfam" id="PF01370">
    <property type="entry name" value="Epimerase"/>
    <property type="match status" value="1"/>
</dbReference>
<proteinExistence type="inferred from homology"/>
<dbReference type="PANTHER" id="PTHR43574">
    <property type="entry name" value="EPIMERASE-RELATED"/>
    <property type="match status" value="1"/>
</dbReference>
<dbReference type="GO" id="GO:0016853">
    <property type="term" value="F:isomerase activity"/>
    <property type="evidence" value="ECO:0007669"/>
    <property type="project" value="UniProtKB-KW"/>
</dbReference>
<gene>
    <name evidence="5" type="ORF">V8G54_032855</name>
</gene>
<sequence>MSGSAFSQSIYSIHTTHNTCTSNPSPFSVLLLLSILFNFIISMGSSGTTDYGAYTYQNLEREPYWPTEKLRISITGAGGFIASHIARRLKTEGHYIIASDWKKNEHMTEDMFCHEFHLVDLRVMDNCLTVTKGVDHVFNLAADMGGMGFIQSNHSVIMYNNTMISFNMIEAARINGVKRFFYASSACIYPEFKQLETNVSLKEADAWPAEGEGRRLLQHFVGRLLLPKTNLRCGEMDCKPDPSPLLMSVLKVYSGMPLLISWLMTVTSKIILTKSDFREPVNIGSDEMVSMNEMAEIVLSFENKTIPIHHIPGPEGVRGRNSDNTLIKEKLGWAPTMKLKDGLRITYFWIKEQLEKEKASGIDLSVYGSSKVVQTQAPVQLGSLRAADGKE</sequence>
<evidence type="ECO:0000256" key="1">
    <source>
        <dbReference type="ARBA" id="ARBA00007637"/>
    </source>
</evidence>
<dbReference type="Gene3D" id="3.90.25.10">
    <property type="entry name" value="UDP-galactose 4-epimerase, domain 1"/>
    <property type="match status" value="1"/>
</dbReference>
<evidence type="ECO:0000313" key="6">
    <source>
        <dbReference type="Proteomes" id="UP001374535"/>
    </source>
</evidence>
<name>A0AAQ3MM95_VIGMU</name>
<dbReference type="Proteomes" id="UP001374535">
    <property type="component" value="Chromosome 10"/>
</dbReference>
<dbReference type="Gene3D" id="3.40.50.720">
    <property type="entry name" value="NAD(P)-binding Rossmann-like Domain"/>
    <property type="match status" value="1"/>
</dbReference>
<keyword evidence="6" id="KW-1185">Reference proteome</keyword>
<dbReference type="EMBL" id="CP144691">
    <property type="protein sequence ID" value="WVY93767.1"/>
    <property type="molecule type" value="Genomic_DNA"/>
</dbReference>